<keyword evidence="2" id="KW-0812">Transmembrane</keyword>
<reference evidence="4" key="1">
    <citation type="submission" date="2016-10" db="EMBL/GenBank/DDBJ databases">
        <authorList>
            <person name="Varghese N."/>
            <person name="Submissions S."/>
        </authorList>
    </citation>
    <scope>NUCLEOTIDE SEQUENCE [LARGE SCALE GENOMIC DNA]</scope>
    <source>
        <strain evidence="4">DSM 45079</strain>
    </source>
</reference>
<evidence type="ECO:0000313" key="3">
    <source>
        <dbReference type="EMBL" id="SDU50365.1"/>
    </source>
</evidence>
<evidence type="ECO:0008006" key="5">
    <source>
        <dbReference type="Google" id="ProtNLM"/>
    </source>
</evidence>
<feature type="transmembrane region" description="Helical" evidence="2">
    <location>
        <begin position="171"/>
        <end position="190"/>
    </location>
</feature>
<gene>
    <name evidence="3" type="ORF">SAMN04488563_2218</name>
</gene>
<dbReference type="AlphaFoldDB" id="A0A1H2J2I5"/>
<keyword evidence="2" id="KW-0472">Membrane</keyword>
<proteinExistence type="predicted"/>
<keyword evidence="4" id="KW-1185">Reference proteome</keyword>
<dbReference type="Proteomes" id="UP000182977">
    <property type="component" value="Chromosome I"/>
</dbReference>
<dbReference type="OrthoDB" id="3695950at2"/>
<keyword evidence="2" id="KW-1133">Transmembrane helix</keyword>
<accession>A0A1H2J2I5</accession>
<sequence length="243" mass="24862">MPSDLRAAAGRRWYVLLLGVLVAAGLGAGAASLSPPTYSARGLVLLLPPEEAVGEGGNPFLALGALDMPARIIVSYLDSPSARAGFEDAVPTAGYEVAMEEATRGPVIAIEVTDATADGALTTLQDIAEAVPATLARLQVELDVPAESVVTSMPLTMAGEAERSNAGTIRAAVVAAGAGLVGALAATVLIDRLMLRTAVRRRAEPRSRGDGAPAAPARVLDDDPGDDTRPEPRAVGGARRRAR</sequence>
<evidence type="ECO:0000256" key="1">
    <source>
        <dbReference type="SAM" id="MobiDB-lite"/>
    </source>
</evidence>
<organism evidence="3 4">
    <name type="scientific">Jiangella alkaliphila</name>
    <dbReference type="NCBI Taxonomy" id="419479"/>
    <lineage>
        <taxon>Bacteria</taxon>
        <taxon>Bacillati</taxon>
        <taxon>Actinomycetota</taxon>
        <taxon>Actinomycetes</taxon>
        <taxon>Jiangellales</taxon>
        <taxon>Jiangellaceae</taxon>
        <taxon>Jiangella</taxon>
    </lineage>
</organism>
<dbReference type="RefSeq" id="WP_046769380.1">
    <property type="nucleotide sequence ID" value="NZ_KQ061232.1"/>
</dbReference>
<name>A0A1H2J2I5_9ACTN</name>
<protein>
    <recommendedName>
        <fullName evidence="5">Capsular polysaccharide biosynthesis protein</fullName>
    </recommendedName>
</protein>
<evidence type="ECO:0000256" key="2">
    <source>
        <dbReference type="SAM" id="Phobius"/>
    </source>
</evidence>
<evidence type="ECO:0000313" key="4">
    <source>
        <dbReference type="Proteomes" id="UP000182977"/>
    </source>
</evidence>
<feature type="region of interest" description="Disordered" evidence="1">
    <location>
        <begin position="201"/>
        <end position="243"/>
    </location>
</feature>
<dbReference type="STRING" id="419479.SAMN04488563_2218"/>
<dbReference type="EMBL" id="LT629791">
    <property type="protein sequence ID" value="SDU50365.1"/>
    <property type="molecule type" value="Genomic_DNA"/>
</dbReference>